<dbReference type="RefSeq" id="WP_269285154.1">
    <property type="nucleotide sequence ID" value="NZ_JAPVOI010000005.1"/>
</dbReference>
<protein>
    <submittedName>
        <fullName evidence="1">Uncharacterized protein</fullName>
    </submittedName>
</protein>
<comment type="caution">
    <text evidence="1">The sequence shown here is derived from an EMBL/GenBank/DDBJ whole genome shotgun (WGS) entry which is preliminary data.</text>
</comment>
<dbReference type="Proteomes" id="UP001079430">
    <property type="component" value="Unassembled WGS sequence"/>
</dbReference>
<name>A0ABT4KNA9_9HYPH</name>
<dbReference type="EMBL" id="JAPVOI010000005">
    <property type="protein sequence ID" value="MCZ4093389.1"/>
    <property type="molecule type" value="Genomic_DNA"/>
</dbReference>
<proteinExistence type="predicted"/>
<accession>A0ABT4KNA9</accession>
<gene>
    <name evidence="1" type="ORF">O3W52_26460</name>
</gene>
<sequence length="93" mass="10228">MPSDFTSLPSSAETAVAWIHKRDIVAARFVLLKRIHAQADKTVYCRNQAVPRAKIRPTKDVDLGQVELRTDKDLQMKAEPVVELATAIGGGQS</sequence>
<evidence type="ECO:0000313" key="2">
    <source>
        <dbReference type="Proteomes" id="UP001079430"/>
    </source>
</evidence>
<keyword evidence="2" id="KW-1185">Reference proteome</keyword>
<evidence type="ECO:0000313" key="1">
    <source>
        <dbReference type="EMBL" id="MCZ4093389.1"/>
    </source>
</evidence>
<reference evidence="1" key="1">
    <citation type="submission" date="2022-10" db="EMBL/GenBank/DDBJ databases">
        <title>Whole genome sequencing of three plant growth promoting bacteria isolated from Vachellia tortilis subsp. raddiana in Morocco.</title>
        <authorList>
            <person name="Hnini M."/>
            <person name="Zouagui R."/>
            <person name="Zouagui H."/>
            <person name="Chemao Elfihri M.-W."/>
            <person name="Ibrahimi A."/>
            <person name="Sbabou L."/>
            <person name="Aurag J."/>
        </authorList>
    </citation>
    <scope>NUCLEOTIDE SEQUENCE</scope>
    <source>
        <strain evidence="1">LMR678</strain>
    </source>
</reference>
<organism evidence="1 2">
    <name type="scientific">Sinorhizobium psoraleae</name>
    <dbReference type="NCBI Taxonomy" id="520838"/>
    <lineage>
        <taxon>Bacteria</taxon>
        <taxon>Pseudomonadati</taxon>
        <taxon>Pseudomonadota</taxon>
        <taxon>Alphaproteobacteria</taxon>
        <taxon>Hyphomicrobiales</taxon>
        <taxon>Rhizobiaceae</taxon>
        <taxon>Sinorhizobium/Ensifer group</taxon>
        <taxon>Sinorhizobium</taxon>
    </lineage>
</organism>